<evidence type="ECO:0000313" key="2">
    <source>
        <dbReference type="EMBL" id="SEQ07620.1"/>
    </source>
</evidence>
<dbReference type="GO" id="GO:0016740">
    <property type="term" value="F:transferase activity"/>
    <property type="evidence" value="ECO:0007669"/>
    <property type="project" value="UniProtKB-KW"/>
</dbReference>
<accession>A0A1H9D2B0</accession>
<evidence type="ECO:0000259" key="1">
    <source>
        <dbReference type="Pfam" id="PF01636"/>
    </source>
</evidence>
<dbReference type="InterPro" id="IPR011009">
    <property type="entry name" value="Kinase-like_dom_sf"/>
</dbReference>
<keyword evidence="3" id="KW-1185">Reference proteome</keyword>
<organism evidence="2 3">
    <name type="scientific">Treponema bryantii</name>
    <dbReference type="NCBI Taxonomy" id="163"/>
    <lineage>
        <taxon>Bacteria</taxon>
        <taxon>Pseudomonadati</taxon>
        <taxon>Spirochaetota</taxon>
        <taxon>Spirochaetia</taxon>
        <taxon>Spirochaetales</taxon>
        <taxon>Treponemataceae</taxon>
        <taxon>Treponema</taxon>
    </lineage>
</organism>
<proteinExistence type="predicted"/>
<sequence>MDIKKYLSGNKVSEIRVGQSGANVYEINGEQILKHVQRDMLKNDMFDTYQKEALFYQSKMNTSSEYLPEILSVELSDDEIIILMKKYVSLERSNSDGELQKIINTLAKIHNDKIPEFLKKNRKEPLDKERVDYCLNGWRSVLNEHPKVFDEESLNPIAEKINEIICWHNNEDRVLIHGDFHWDNLLKTDDGRICVCDWQNVAIGGASEDLSFFMSRLGADGIQIDLDKILNMYTNAVKEISGKVINPELIKKHIAASNVITTFEFWHEFLHGNPEDRVKGIFDKLIKDFQTVNTSCTSSM</sequence>
<dbReference type="EMBL" id="FOFU01000002">
    <property type="protein sequence ID" value="SEQ07620.1"/>
    <property type="molecule type" value="Genomic_DNA"/>
</dbReference>
<dbReference type="SUPFAM" id="SSF56112">
    <property type="entry name" value="Protein kinase-like (PK-like)"/>
    <property type="match status" value="1"/>
</dbReference>
<feature type="domain" description="Aminoglycoside phosphotransferase" evidence="1">
    <location>
        <begin position="93"/>
        <end position="217"/>
    </location>
</feature>
<dbReference type="Proteomes" id="UP000182360">
    <property type="component" value="Unassembled WGS sequence"/>
</dbReference>
<evidence type="ECO:0000313" key="3">
    <source>
        <dbReference type="Proteomes" id="UP000182360"/>
    </source>
</evidence>
<reference evidence="2 3" key="1">
    <citation type="submission" date="2016-10" db="EMBL/GenBank/DDBJ databases">
        <authorList>
            <person name="de Groot N.N."/>
        </authorList>
    </citation>
    <scope>NUCLEOTIDE SEQUENCE [LARGE SCALE GENOMIC DNA]</scope>
    <source>
        <strain evidence="2 3">B25</strain>
    </source>
</reference>
<protein>
    <submittedName>
        <fullName evidence="2">Phosphotransferase enzyme family protein</fullName>
    </submittedName>
</protein>
<dbReference type="InterPro" id="IPR002575">
    <property type="entry name" value="Aminoglycoside_PTrfase"/>
</dbReference>
<dbReference type="Pfam" id="PF01636">
    <property type="entry name" value="APH"/>
    <property type="match status" value="1"/>
</dbReference>
<name>A0A1H9D2B0_9SPIR</name>
<dbReference type="Gene3D" id="3.90.1200.10">
    <property type="match status" value="1"/>
</dbReference>
<dbReference type="AlphaFoldDB" id="A0A1H9D2B0"/>
<gene>
    <name evidence="2" type="ORF">SAMN04487977_102407</name>
</gene>
<keyword evidence="2" id="KW-0808">Transferase</keyword>